<name>Q7UKI1_RHOBA</name>
<accession>Q7UKI1</accession>
<keyword evidence="2" id="KW-1185">Reference proteome</keyword>
<dbReference type="KEGG" id="rba:RB10620"/>
<reference evidence="1 2" key="1">
    <citation type="journal article" date="2003" name="Proc. Natl. Acad. Sci. U.S.A.">
        <title>Complete genome sequence of the marine planctomycete Pirellula sp. strain 1.</title>
        <authorList>
            <person name="Gloeckner F.O."/>
            <person name="Kube M."/>
            <person name="Bauer M."/>
            <person name="Teeling H."/>
            <person name="Lombardot T."/>
            <person name="Ludwig W."/>
            <person name="Gade D."/>
            <person name="Beck A."/>
            <person name="Borzym K."/>
            <person name="Heitmann K."/>
            <person name="Rabus R."/>
            <person name="Schlesner H."/>
            <person name="Amann R."/>
            <person name="Reinhardt R."/>
        </authorList>
    </citation>
    <scope>NUCLEOTIDE SEQUENCE [LARGE SCALE GENOMIC DNA]</scope>
    <source>
        <strain evidence="2">DSM 10527 / NCIMB 13988 / SH1</strain>
    </source>
</reference>
<evidence type="ECO:0000313" key="2">
    <source>
        <dbReference type="Proteomes" id="UP000001025"/>
    </source>
</evidence>
<protein>
    <submittedName>
        <fullName evidence="1">Uncharacterized protein</fullName>
    </submittedName>
</protein>
<dbReference type="Proteomes" id="UP000001025">
    <property type="component" value="Chromosome"/>
</dbReference>
<organism evidence="1 2">
    <name type="scientific">Rhodopirellula baltica (strain DSM 10527 / NCIMB 13988 / SH1)</name>
    <dbReference type="NCBI Taxonomy" id="243090"/>
    <lineage>
        <taxon>Bacteria</taxon>
        <taxon>Pseudomonadati</taxon>
        <taxon>Planctomycetota</taxon>
        <taxon>Planctomycetia</taxon>
        <taxon>Pirellulales</taxon>
        <taxon>Pirellulaceae</taxon>
        <taxon>Rhodopirellula</taxon>
    </lineage>
</organism>
<dbReference type="InParanoid" id="Q7UKI1"/>
<dbReference type="STRING" id="243090.RB10620"/>
<dbReference type="EnsemblBacteria" id="CAD76881">
    <property type="protein sequence ID" value="CAD76881"/>
    <property type="gene ID" value="RB10620"/>
</dbReference>
<dbReference type="AlphaFoldDB" id="Q7UKI1"/>
<dbReference type="EMBL" id="BX294152">
    <property type="protein sequence ID" value="CAD76881.1"/>
    <property type="molecule type" value="Genomic_DNA"/>
</dbReference>
<proteinExistence type="predicted"/>
<sequence>MTSPETSFQERCMLPEPAKNRVNLEKRDAIATCRDSRRGPPCYRLLRGR</sequence>
<evidence type="ECO:0000313" key="1">
    <source>
        <dbReference type="EMBL" id="CAD76881.1"/>
    </source>
</evidence>
<gene>
    <name evidence="1" type="ordered locus">RB10620</name>
</gene>
<dbReference type="HOGENOM" id="CLU_3140046_0_0_0"/>